<evidence type="ECO:0000313" key="3">
    <source>
        <dbReference type="Proteomes" id="UP001206128"/>
    </source>
</evidence>
<dbReference type="InterPro" id="IPR003797">
    <property type="entry name" value="DegV"/>
</dbReference>
<dbReference type="Proteomes" id="UP001206128">
    <property type="component" value="Unassembled WGS sequence"/>
</dbReference>
<dbReference type="InterPro" id="IPR050270">
    <property type="entry name" value="DegV_domain_contain"/>
</dbReference>
<dbReference type="PANTHER" id="PTHR33434">
    <property type="entry name" value="DEGV DOMAIN-CONTAINING PROTEIN DR_1986-RELATED"/>
    <property type="match status" value="1"/>
</dbReference>
<evidence type="ECO:0000256" key="1">
    <source>
        <dbReference type="ARBA" id="ARBA00023121"/>
    </source>
</evidence>
<comment type="caution">
    <text evidence="2">The sequence shown here is derived from an EMBL/GenBank/DDBJ whole genome shotgun (WGS) entry which is preliminary data.</text>
</comment>
<dbReference type="PANTHER" id="PTHR33434:SF2">
    <property type="entry name" value="FATTY ACID-BINDING PROTEIN TM_1468"/>
    <property type="match status" value="1"/>
</dbReference>
<dbReference type="NCBIfam" id="TIGR00762">
    <property type="entry name" value="DegV"/>
    <property type="match status" value="1"/>
</dbReference>
<gene>
    <name evidence="2" type="ORF">LX83_003916</name>
</gene>
<dbReference type="InterPro" id="IPR043168">
    <property type="entry name" value="DegV_C"/>
</dbReference>
<dbReference type="EMBL" id="JAMTCK010000008">
    <property type="protein sequence ID" value="MCP2167044.1"/>
    <property type="molecule type" value="Genomic_DNA"/>
</dbReference>
<dbReference type="SUPFAM" id="SSF82549">
    <property type="entry name" value="DAK1/DegV-like"/>
    <property type="match status" value="1"/>
</dbReference>
<dbReference type="Gene3D" id="3.40.50.10170">
    <property type="match status" value="1"/>
</dbReference>
<dbReference type="GO" id="GO:0008289">
    <property type="term" value="F:lipid binding"/>
    <property type="evidence" value="ECO:0007669"/>
    <property type="project" value="UniProtKB-KW"/>
</dbReference>
<keyword evidence="3" id="KW-1185">Reference proteome</keyword>
<sequence>MYRRVAVVTDSTACLPTELAAQSGISVVQLELQVGERADSEGRIPVSDVVSALRERVPVVTSPPDPGAFFWAYQDAAAAGMDAVVSVHISGRLSQTCASARQAAEQVRIPVHVIDSGTTGMTLGYAVLTAARLAGRGATAEQVANAAVRRSAAGSELIYVDTLEYLRRGGRIGAASALLGTALSIKPLLTIAEGEIAPLARALGSDRALRKLIDIAAKRSLRRQVDLGIEHYHAPELAATVRDRLRRRIPNTRDITVTEVSSILGAHVGPGTISVAVSPVDAS</sequence>
<reference evidence="2" key="1">
    <citation type="submission" date="2022-06" db="EMBL/GenBank/DDBJ databases">
        <title>Genomic Encyclopedia of Archaeal and Bacterial Type Strains, Phase II (KMG-II): from individual species to whole genera.</title>
        <authorList>
            <person name="Goeker M."/>
        </authorList>
    </citation>
    <scope>NUCLEOTIDE SEQUENCE</scope>
    <source>
        <strain evidence="2">DSM 43935</strain>
    </source>
</reference>
<accession>A0AAE3KI43</accession>
<name>A0AAE3KI43_9PSEU</name>
<evidence type="ECO:0000313" key="2">
    <source>
        <dbReference type="EMBL" id="MCP2167044.1"/>
    </source>
</evidence>
<dbReference type="AlphaFoldDB" id="A0AAE3KI43"/>
<dbReference type="Pfam" id="PF02645">
    <property type="entry name" value="DegV"/>
    <property type="match status" value="1"/>
</dbReference>
<organism evidence="2 3">
    <name type="scientific">Goodfellowiella coeruleoviolacea</name>
    <dbReference type="NCBI Taxonomy" id="334858"/>
    <lineage>
        <taxon>Bacteria</taxon>
        <taxon>Bacillati</taxon>
        <taxon>Actinomycetota</taxon>
        <taxon>Actinomycetes</taxon>
        <taxon>Pseudonocardiales</taxon>
        <taxon>Pseudonocardiaceae</taxon>
        <taxon>Goodfellowiella</taxon>
    </lineage>
</organism>
<keyword evidence="1" id="KW-0446">Lipid-binding</keyword>
<dbReference type="PROSITE" id="PS51482">
    <property type="entry name" value="DEGV"/>
    <property type="match status" value="1"/>
</dbReference>
<protein>
    <submittedName>
        <fullName evidence="2">EDD domain protein, DegV family</fullName>
    </submittedName>
</protein>
<dbReference type="Gene3D" id="3.30.1180.10">
    <property type="match status" value="1"/>
</dbReference>
<dbReference type="RefSeq" id="WP_253773487.1">
    <property type="nucleotide sequence ID" value="NZ_JAMTCK010000008.1"/>
</dbReference>
<proteinExistence type="predicted"/>